<dbReference type="STRING" id="990285.RGCCGE502_22780"/>
<keyword evidence="3" id="KW-1185">Reference proteome</keyword>
<proteinExistence type="predicted"/>
<evidence type="ECO:0000256" key="1">
    <source>
        <dbReference type="SAM" id="MobiDB-lite"/>
    </source>
</evidence>
<dbReference type="HOGENOM" id="CLU_108879_2_0_5"/>
<dbReference type="PANTHER" id="PTHR41286:SF1">
    <property type="entry name" value="HNH NUCLEASE YAJD-RELATED"/>
    <property type="match status" value="1"/>
</dbReference>
<feature type="compositionally biased region" description="Basic and acidic residues" evidence="1">
    <location>
        <begin position="27"/>
        <end position="39"/>
    </location>
</feature>
<organism evidence="2 3">
    <name type="scientific">Rhizobium grahamii CCGE 502</name>
    <dbReference type="NCBI Taxonomy" id="990285"/>
    <lineage>
        <taxon>Bacteria</taxon>
        <taxon>Pseudomonadati</taxon>
        <taxon>Pseudomonadota</taxon>
        <taxon>Alphaproteobacteria</taxon>
        <taxon>Hyphomicrobiales</taxon>
        <taxon>Rhizobiaceae</taxon>
        <taxon>Rhizobium/Agrobacterium group</taxon>
        <taxon>Rhizobium</taxon>
    </lineage>
</organism>
<gene>
    <name evidence="2" type="ORF">RGCCGE502_22780</name>
</gene>
<reference evidence="2 3" key="1">
    <citation type="journal article" date="2012" name="J. Bacteriol.">
        <title>Genome sequence of Rhizobium grahamii CCGE502, a broad-host-range symbiont with low nodulation competitiveness in Phaseolus vulgaris.</title>
        <authorList>
            <person name="Althabegoiti M.J."/>
            <person name="Lozano L."/>
            <person name="Torres-Tejerizo G."/>
            <person name="Ormeno-Orrillo E."/>
            <person name="Rogel M.A."/>
            <person name="Gonzalez V."/>
            <person name="Martinez-Romero E."/>
        </authorList>
    </citation>
    <scope>NUCLEOTIDE SEQUENCE [LARGE SCALE GENOMIC DNA]</scope>
    <source>
        <strain evidence="2 3">CCGE 502</strain>
    </source>
</reference>
<feature type="region of interest" description="Disordered" evidence="1">
    <location>
        <begin position="1"/>
        <end position="42"/>
    </location>
</feature>
<accession>S3HAV8</accession>
<dbReference type="EMBL" id="AEYE02000029">
    <property type="protein sequence ID" value="EPE95724.1"/>
    <property type="molecule type" value="Genomic_DNA"/>
</dbReference>
<dbReference type="eggNOG" id="COG1403">
    <property type="taxonomic scope" value="Bacteria"/>
</dbReference>
<name>S3HAV8_9HYPH</name>
<dbReference type="Proteomes" id="UP000014411">
    <property type="component" value="Unassembled WGS sequence"/>
</dbReference>
<protein>
    <submittedName>
        <fullName evidence="2">Phage-related Holin protein</fullName>
    </submittedName>
</protein>
<comment type="caution">
    <text evidence="2">The sequence shown here is derived from an EMBL/GenBank/DDBJ whole genome shotgun (WGS) entry which is preliminary data.</text>
</comment>
<evidence type="ECO:0000313" key="3">
    <source>
        <dbReference type="Proteomes" id="UP000014411"/>
    </source>
</evidence>
<dbReference type="AlphaFoldDB" id="S3HAV8"/>
<evidence type="ECO:0000313" key="2">
    <source>
        <dbReference type="EMBL" id="EPE95724.1"/>
    </source>
</evidence>
<dbReference type="PANTHER" id="PTHR41286">
    <property type="entry name" value="HNH NUCLEASE YAJD-RELATED"/>
    <property type="match status" value="1"/>
</dbReference>
<dbReference type="GO" id="GO:0005829">
    <property type="term" value="C:cytosol"/>
    <property type="evidence" value="ECO:0007669"/>
    <property type="project" value="TreeGrafter"/>
</dbReference>
<sequence>MGKLTSLKPRLKTLGSRLSPISPSTRQEAEAQRSRERDQSQPWRAWYKSNRWRKLREEVLRRDLYTCKQTGVLCSGKHPADNSPVVDHKIPHRGDERLFWDVNNLQTVSKAYHDSEKQKQERARPGW</sequence>